<keyword evidence="1" id="KW-0732">Signal</keyword>
<dbReference type="SUPFAM" id="SSF52317">
    <property type="entry name" value="Class I glutamine amidotransferase-like"/>
    <property type="match status" value="1"/>
</dbReference>
<feature type="signal peptide" evidence="1">
    <location>
        <begin position="1"/>
        <end position="19"/>
    </location>
</feature>
<dbReference type="Pfam" id="PF01965">
    <property type="entry name" value="DJ-1_PfpI"/>
    <property type="match status" value="1"/>
</dbReference>
<evidence type="ECO:0000313" key="4">
    <source>
        <dbReference type="Proteomes" id="UP000184532"/>
    </source>
</evidence>
<dbReference type="EMBL" id="FQWL01000004">
    <property type="protein sequence ID" value="SHG86539.1"/>
    <property type="molecule type" value="Genomic_DNA"/>
</dbReference>
<dbReference type="InterPro" id="IPR052158">
    <property type="entry name" value="INH-QAR"/>
</dbReference>
<keyword evidence="4" id="KW-1185">Reference proteome</keyword>
<evidence type="ECO:0000256" key="1">
    <source>
        <dbReference type="SAM" id="SignalP"/>
    </source>
</evidence>
<sequence>MKQSLLILALLLFFSNGTAQDAQIPSSKYVCPPCDLPCDEDEHDEPGKCSYCNMTLIKKDEVKTVAFYLQDRVEVLDFAGPMEVLAYAGFNVFTVSATEDPIKSQGILKVLPDYTIENAPKADILAFFGGNASSAAKNEKVIEWVQNQENVEYYFSVCTGAFILAEAGILDGKTATTFHNSLDNLQEQYPKINVKKNVRFVDNGQVVTTAGISAGIDGALHLVAKLRGLNEAKRIAFTMEYDNWRLGNGLILTKDNPYHRVKPIPELTAYEGIYEYKDGSEIDVKLNGRDGGLYAIIKEIPYPIYHENEDVFSDIGNDPIYFKRNESGAIIGYTLSQEGTLYKRL</sequence>
<evidence type="ECO:0000259" key="2">
    <source>
        <dbReference type="Pfam" id="PF01965"/>
    </source>
</evidence>
<dbReference type="InterPro" id="IPR002818">
    <property type="entry name" value="DJ-1/PfpI"/>
</dbReference>
<dbReference type="CDD" id="cd03139">
    <property type="entry name" value="GATase1_PfpI_2"/>
    <property type="match status" value="1"/>
</dbReference>
<dbReference type="AlphaFoldDB" id="A0A1M5NBI7"/>
<reference evidence="4" key="1">
    <citation type="submission" date="2016-11" db="EMBL/GenBank/DDBJ databases">
        <authorList>
            <person name="Varghese N."/>
            <person name="Submissions S."/>
        </authorList>
    </citation>
    <scope>NUCLEOTIDE SEQUENCE [LARGE SCALE GENOMIC DNA]</scope>
    <source>
        <strain evidence="4">DSM 22638</strain>
    </source>
</reference>
<dbReference type="PANTHER" id="PTHR43130:SF14">
    <property type="entry name" value="DJ-1_PFPI DOMAIN-CONTAINING PROTEIN"/>
    <property type="match status" value="1"/>
</dbReference>
<dbReference type="GO" id="GO:0006355">
    <property type="term" value="P:regulation of DNA-templated transcription"/>
    <property type="evidence" value="ECO:0007669"/>
    <property type="project" value="TreeGrafter"/>
</dbReference>
<dbReference type="Gene3D" id="3.40.50.880">
    <property type="match status" value="1"/>
</dbReference>
<dbReference type="Proteomes" id="UP000184532">
    <property type="component" value="Unassembled WGS sequence"/>
</dbReference>
<feature type="domain" description="DJ-1/PfpI" evidence="2">
    <location>
        <begin position="63"/>
        <end position="223"/>
    </location>
</feature>
<evidence type="ECO:0000313" key="3">
    <source>
        <dbReference type="EMBL" id="SHG86539.1"/>
    </source>
</evidence>
<dbReference type="InterPro" id="IPR029062">
    <property type="entry name" value="Class_I_gatase-like"/>
</dbReference>
<protein>
    <submittedName>
        <fullName evidence="3">DJ-1/PfpI family protein</fullName>
    </submittedName>
</protein>
<accession>A0A1M5NBI7</accession>
<organism evidence="3 4">
    <name type="scientific">Flagellimonas flava</name>
    <dbReference type="NCBI Taxonomy" id="570519"/>
    <lineage>
        <taxon>Bacteria</taxon>
        <taxon>Pseudomonadati</taxon>
        <taxon>Bacteroidota</taxon>
        <taxon>Flavobacteriia</taxon>
        <taxon>Flavobacteriales</taxon>
        <taxon>Flavobacteriaceae</taxon>
        <taxon>Flagellimonas</taxon>
    </lineage>
</organism>
<dbReference type="STRING" id="570519.SAMN04488116_2756"/>
<feature type="chain" id="PRO_5013223152" evidence="1">
    <location>
        <begin position="20"/>
        <end position="345"/>
    </location>
</feature>
<dbReference type="RefSeq" id="WP_222843729.1">
    <property type="nucleotide sequence ID" value="NZ_FQWL01000004.1"/>
</dbReference>
<name>A0A1M5NBI7_9FLAO</name>
<dbReference type="PANTHER" id="PTHR43130">
    <property type="entry name" value="ARAC-FAMILY TRANSCRIPTIONAL REGULATOR"/>
    <property type="match status" value="1"/>
</dbReference>
<proteinExistence type="predicted"/>
<gene>
    <name evidence="3" type="ORF">SAMN04488116_2756</name>
</gene>